<comment type="caution">
    <text evidence="2">The sequence shown here is derived from an EMBL/GenBank/DDBJ whole genome shotgun (WGS) entry which is preliminary data.</text>
</comment>
<name>A0ABN7NY55_TIMPD</name>
<dbReference type="PANTHER" id="PTHR14418">
    <property type="entry name" value="CONDENSIN COMPLEX SUBUNIT 3-RELATED"/>
    <property type="match status" value="1"/>
</dbReference>
<evidence type="ECO:0000313" key="3">
    <source>
        <dbReference type="Proteomes" id="UP001153148"/>
    </source>
</evidence>
<dbReference type="InterPro" id="IPR011989">
    <property type="entry name" value="ARM-like"/>
</dbReference>
<keyword evidence="3" id="KW-1185">Reference proteome</keyword>
<dbReference type="Proteomes" id="UP001153148">
    <property type="component" value="Unassembled WGS sequence"/>
</dbReference>
<feature type="region of interest" description="Disordered" evidence="1">
    <location>
        <begin position="175"/>
        <end position="205"/>
    </location>
</feature>
<dbReference type="InterPro" id="IPR016024">
    <property type="entry name" value="ARM-type_fold"/>
</dbReference>
<dbReference type="InterPro" id="IPR027165">
    <property type="entry name" value="CND3"/>
</dbReference>
<proteinExistence type="predicted"/>
<dbReference type="PANTHER" id="PTHR14418:SF5">
    <property type="entry name" value="CONDENSIN COMPLEX SUBUNIT 3"/>
    <property type="match status" value="1"/>
</dbReference>
<evidence type="ECO:0000256" key="1">
    <source>
        <dbReference type="SAM" id="MobiDB-lite"/>
    </source>
</evidence>
<organism evidence="2 3">
    <name type="scientific">Timema podura</name>
    <name type="common">Walking stick</name>
    <dbReference type="NCBI Taxonomy" id="61482"/>
    <lineage>
        <taxon>Eukaryota</taxon>
        <taxon>Metazoa</taxon>
        <taxon>Ecdysozoa</taxon>
        <taxon>Arthropoda</taxon>
        <taxon>Hexapoda</taxon>
        <taxon>Insecta</taxon>
        <taxon>Pterygota</taxon>
        <taxon>Neoptera</taxon>
        <taxon>Polyneoptera</taxon>
        <taxon>Phasmatodea</taxon>
        <taxon>Timematodea</taxon>
        <taxon>Timematoidea</taxon>
        <taxon>Timematidae</taxon>
        <taxon>Timema</taxon>
    </lineage>
</organism>
<gene>
    <name evidence="2" type="ORF">TPAB3V08_LOCUS5047</name>
</gene>
<evidence type="ECO:0008006" key="4">
    <source>
        <dbReference type="Google" id="ProtNLM"/>
    </source>
</evidence>
<dbReference type="EMBL" id="CAJPIN010006565">
    <property type="protein sequence ID" value="CAG2058072.1"/>
    <property type="molecule type" value="Genomic_DNA"/>
</dbReference>
<accession>A0ABN7NY55</accession>
<sequence length="205" mass="23282">MNHRLGVVPILLDKATSVRHQAVLALQRLQDPINPTCRVIKSFMFHLELDPSSEVRRGILQVMARSNLTIPQIIDRTRDVKDTVRKQAYLSLARVKVRSLTIKDREGLLSAGLKDRSEMVRNCVAKVVLPSWLHNLGGTYLGLLNALYVENYVETSTLVLKTLFNEDAEENDGEEVCRKKTAREAKKEMGGTDNRKCTSERRRLV</sequence>
<protein>
    <recommendedName>
        <fullName evidence="4">Condensin complex subunit 1 C-terminal domain-containing protein</fullName>
    </recommendedName>
</protein>
<evidence type="ECO:0000313" key="2">
    <source>
        <dbReference type="EMBL" id="CAG2058072.1"/>
    </source>
</evidence>
<dbReference type="Gene3D" id="1.25.10.10">
    <property type="entry name" value="Leucine-rich Repeat Variant"/>
    <property type="match status" value="1"/>
</dbReference>
<dbReference type="SUPFAM" id="SSF48371">
    <property type="entry name" value="ARM repeat"/>
    <property type="match status" value="1"/>
</dbReference>
<reference evidence="2" key="1">
    <citation type="submission" date="2021-03" db="EMBL/GenBank/DDBJ databases">
        <authorList>
            <person name="Tran Van P."/>
        </authorList>
    </citation>
    <scope>NUCLEOTIDE SEQUENCE</scope>
</reference>